<dbReference type="PANTHER" id="PTHR42831">
    <property type="entry name" value="FE-S PROTEIN MATURATION AUXILIARY FACTOR YITW"/>
    <property type="match status" value="1"/>
</dbReference>
<accession>A0ABW4FC01</accession>
<dbReference type="InterPro" id="IPR052339">
    <property type="entry name" value="Fe-S_Maturation_MIP18"/>
</dbReference>
<dbReference type="Proteomes" id="UP001597145">
    <property type="component" value="Unassembled WGS sequence"/>
</dbReference>
<evidence type="ECO:0000259" key="1">
    <source>
        <dbReference type="Pfam" id="PF01883"/>
    </source>
</evidence>
<evidence type="ECO:0000313" key="3">
    <source>
        <dbReference type="Proteomes" id="UP001597145"/>
    </source>
</evidence>
<feature type="domain" description="MIP18 family-like" evidence="1">
    <location>
        <begin position="12"/>
        <end position="84"/>
    </location>
</feature>
<dbReference type="EMBL" id="JBHUCP010000001">
    <property type="protein sequence ID" value="MFD1527848.1"/>
    <property type="molecule type" value="Genomic_DNA"/>
</dbReference>
<sequence>MDSRPAIPEWALAALADVYDPCCREKGISVVDMGLLRSVAVTDGHARVELLLTSGWCPFASRVLSEVEEAVAGQPGIDSAEVEIVWDEAWTTDRLSESAVQKLRFLPAPTAIPDRDAYIAAHRPQQTGHQTQEASR</sequence>
<proteinExistence type="predicted"/>
<protein>
    <submittedName>
        <fullName evidence="2">Metal-sulfur cluster assembly factor</fullName>
    </submittedName>
</protein>
<name>A0ABW4FC01_9PSEU</name>
<gene>
    <name evidence="2" type="ORF">ACFSCY_00145</name>
</gene>
<dbReference type="Pfam" id="PF01883">
    <property type="entry name" value="FeS_assembly_P"/>
    <property type="match status" value="1"/>
</dbReference>
<dbReference type="SUPFAM" id="SSF117916">
    <property type="entry name" value="Fe-S cluster assembly (FSCA) domain-like"/>
    <property type="match status" value="1"/>
</dbReference>
<comment type="caution">
    <text evidence="2">The sequence shown here is derived from an EMBL/GenBank/DDBJ whole genome shotgun (WGS) entry which is preliminary data.</text>
</comment>
<dbReference type="InterPro" id="IPR034904">
    <property type="entry name" value="FSCA_dom_sf"/>
</dbReference>
<keyword evidence="3" id="KW-1185">Reference proteome</keyword>
<reference evidence="3" key="1">
    <citation type="journal article" date="2019" name="Int. J. Syst. Evol. Microbiol.">
        <title>The Global Catalogue of Microorganisms (GCM) 10K type strain sequencing project: providing services to taxonomists for standard genome sequencing and annotation.</title>
        <authorList>
            <consortium name="The Broad Institute Genomics Platform"/>
            <consortium name="The Broad Institute Genome Sequencing Center for Infectious Disease"/>
            <person name="Wu L."/>
            <person name="Ma J."/>
        </authorList>
    </citation>
    <scope>NUCLEOTIDE SEQUENCE [LARGE SCALE GENOMIC DNA]</scope>
    <source>
        <strain evidence="3">JCM 12165</strain>
    </source>
</reference>
<dbReference type="Gene3D" id="3.30.300.130">
    <property type="entry name" value="Fe-S cluster assembly (FSCA)"/>
    <property type="match status" value="1"/>
</dbReference>
<dbReference type="RefSeq" id="WP_343971730.1">
    <property type="nucleotide sequence ID" value="NZ_BAAAJG010000003.1"/>
</dbReference>
<dbReference type="InterPro" id="IPR002744">
    <property type="entry name" value="MIP18-like"/>
</dbReference>
<evidence type="ECO:0000313" key="2">
    <source>
        <dbReference type="EMBL" id="MFD1527848.1"/>
    </source>
</evidence>
<dbReference type="PANTHER" id="PTHR42831:SF1">
    <property type="entry name" value="FE-S PROTEIN MATURATION AUXILIARY FACTOR YITW"/>
    <property type="match status" value="1"/>
</dbReference>
<organism evidence="2 3">
    <name type="scientific">Pseudonocardia aurantiaca</name>
    <dbReference type="NCBI Taxonomy" id="75290"/>
    <lineage>
        <taxon>Bacteria</taxon>
        <taxon>Bacillati</taxon>
        <taxon>Actinomycetota</taxon>
        <taxon>Actinomycetes</taxon>
        <taxon>Pseudonocardiales</taxon>
        <taxon>Pseudonocardiaceae</taxon>
        <taxon>Pseudonocardia</taxon>
    </lineage>
</organism>